<dbReference type="KEGG" id="scm:SCHCO_02601243"/>
<dbReference type="GO" id="GO:0005739">
    <property type="term" value="C:mitochondrion"/>
    <property type="evidence" value="ECO:0007669"/>
    <property type="project" value="InterPro"/>
</dbReference>
<dbReference type="OMA" id="STHEHDA"/>
<dbReference type="RefSeq" id="XP_003029947.1">
    <property type="nucleotide sequence ID" value="XM_003029901.1"/>
</dbReference>
<dbReference type="AlphaFoldDB" id="D8QAT1"/>
<evidence type="ECO:0000313" key="2">
    <source>
        <dbReference type="Proteomes" id="UP000007431"/>
    </source>
</evidence>
<dbReference type="VEuPathDB" id="FungiDB:SCHCODRAFT_02601243"/>
<protein>
    <submittedName>
        <fullName evidence="1">Uncharacterized protein</fullName>
    </submittedName>
</protein>
<evidence type="ECO:0000313" key="1">
    <source>
        <dbReference type="EMBL" id="EFI95044.1"/>
    </source>
</evidence>
<keyword evidence="2" id="KW-1185">Reference proteome</keyword>
<dbReference type="PANTHER" id="PTHR42100">
    <property type="entry name" value="OXIDOREDUCTASE 178 KDA SUBUNIT, PUTATIVE (AFU_ORTHOLOGUE AFUA_8G04320)-RELATED"/>
    <property type="match status" value="1"/>
</dbReference>
<dbReference type="GeneID" id="9587777"/>
<sequence length="154" mass="16749">MSVARFARAVPRPLVARRTLATDAHHHDHHHHGAADTNEYPKATVFTSTSRNIALSLAAFGAWLWFGPENTDQNTLTRVLKSSAASQEDVTEANAANFAKRHAASEAKLVFNSARQPSVHRFRTPMIMDVASAYSVPVGSVNMAGVVPKRAGEY</sequence>
<dbReference type="InterPro" id="IPR034444">
    <property type="entry name" value="Nuo17.8"/>
</dbReference>
<gene>
    <name evidence="1" type="ORF">SCHCODRAFT_235733</name>
</gene>
<accession>D8QAT1</accession>
<proteinExistence type="predicted"/>
<dbReference type="OrthoDB" id="2120038at2759"/>
<dbReference type="Proteomes" id="UP000007431">
    <property type="component" value="Unassembled WGS sequence"/>
</dbReference>
<reference evidence="1 2" key="1">
    <citation type="journal article" date="2010" name="Nat. Biotechnol.">
        <title>Genome sequence of the model mushroom Schizophyllum commune.</title>
        <authorList>
            <person name="Ohm R.A."/>
            <person name="de Jong J.F."/>
            <person name="Lugones L.G."/>
            <person name="Aerts A."/>
            <person name="Kothe E."/>
            <person name="Stajich J.E."/>
            <person name="de Vries R.P."/>
            <person name="Record E."/>
            <person name="Levasseur A."/>
            <person name="Baker S.E."/>
            <person name="Bartholomew K.A."/>
            <person name="Coutinho P.M."/>
            <person name="Erdmann S."/>
            <person name="Fowler T.J."/>
            <person name="Gathman A.C."/>
            <person name="Lombard V."/>
            <person name="Henrissat B."/>
            <person name="Knabe N."/>
            <person name="Kuees U."/>
            <person name="Lilly W.W."/>
            <person name="Lindquist E."/>
            <person name="Lucas S."/>
            <person name="Magnuson J.K."/>
            <person name="Piumi F."/>
            <person name="Raudaskoski M."/>
            <person name="Salamov A."/>
            <person name="Schmutz J."/>
            <person name="Schwarze F.W.M.R."/>
            <person name="vanKuyk P.A."/>
            <person name="Horton J.S."/>
            <person name="Grigoriev I.V."/>
            <person name="Woesten H.A.B."/>
        </authorList>
    </citation>
    <scope>NUCLEOTIDE SEQUENCE [LARGE SCALE GENOMIC DNA]</scope>
    <source>
        <strain evidence="2">H4-8 / FGSC 9210</strain>
    </source>
</reference>
<dbReference type="InParanoid" id="D8QAT1"/>
<organism evidence="2">
    <name type="scientific">Schizophyllum commune (strain H4-8 / FGSC 9210)</name>
    <name type="common">Split gill fungus</name>
    <dbReference type="NCBI Taxonomy" id="578458"/>
    <lineage>
        <taxon>Eukaryota</taxon>
        <taxon>Fungi</taxon>
        <taxon>Dikarya</taxon>
        <taxon>Basidiomycota</taxon>
        <taxon>Agaricomycotina</taxon>
        <taxon>Agaricomycetes</taxon>
        <taxon>Agaricomycetidae</taxon>
        <taxon>Agaricales</taxon>
        <taxon>Schizophyllaceae</taxon>
        <taxon>Schizophyllum</taxon>
    </lineage>
</organism>
<name>D8QAT1_SCHCM</name>
<dbReference type="HOGENOM" id="CLU_122036_1_0_1"/>
<dbReference type="EMBL" id="GL377308">
    <property type="protein sequence ID" value="EFI95044.1"/>
    <property type="molecule type" value="Genomic_DNA"/>
</dbReference>
<dbReference type="PANTHER" id="PTHR42100:SF1">
    <property type="entry name" value="OXIDOREDUCTASE 178 KDA SUBUNIT, PUTATIVE (AFU_ORTHOLOGUE AFUA_8G04320)-RELATED"/>
    <property type="match status" value="1"/>
</dbReference>